<sequence length="117" mass="13381">MRSILWPLLNAVLIEIAITFALPISGSDGCEIVSKEREIRNTLFDRIQDRSLPIGEIGFHLFEGNGKIRLKPFGRRLIVRFLQIELQNRVELVSFLESGRQGPSPPNKAIEEYHLLQ</sequence>
<proteinExistence type="predicted"/>
<evidence type="ECO:0000313" key="2">
    <source>
        <dbReference type="Proteomes" id="UP000011688"/>
    </source>
</evidence>
<dbReference type="EMBL" id="AOIB01000015">
    <property type="protein sequence ID" value="ELY59346.1"/>
    <property type="molecule type" value="Genomic_DNA"/>
</dbReference>
<reference evidence="1 2" key="1">
    <citation type="journal article" date="2014" name="PLoS Genet.">
        <title>Phylogenetically driven sequencing of extremely halophilic archaea reveals strategies for static and dynamic osmo-response.</title>
        <authorList>
            <person name="Becker E.A."/>
            <person name="Seitzer P.M."/>
            <person name="Tritt A."/>
            <person name="Larsen D."/>
            <person name="Krusor M."/>
            <person name="Yao A.I."/>
            <person name="Wu D."/>
            <person name="Madern D."/>
            <person name="Eisen J.A."/>
            <person name="Darling A.E."/>
            <person name="Facciotti M.T."/>
        </authorList>
    </citation>
    <scope>NUCLEOTIDE SEQUENCE [LARGE SCALE GENOMIC DNA]</scope>
    <source>
        <strain evidence="1 2">DSM 10524</strain>
    </source>
</reference>
<dbReference type="Proteomes" id="UP000011688">
    <property type="component" value="Unassembled WGS sequence"/>
</dbReference>
<gene>
    <name evidence="1" type="ORF">C491_06038</name>
</gene>
<organism evidence="1 2">
    <name type="scientific">Natronococcus amylolyticus DSM 10524</name>
    <dbReference type="NCBI Taxonomy" id="1227497"/>
    <lineage>
        <taxon>Archaea</taxon>
        <taxon>Methanobacteriati</taxon>
        <taxon>Methanobacteriota</taxon>
        <taxon>Stenosarchaea group</taxon>
        <taxon>Halobacteria</taxon>
        <taxon>Halobacteriales</taxon>
        <taxon>Natrialbaceae</taxon>
        <taxon>Natronococcus</taxon>
    </lineage>
</organism>
<dbReference type="AlphaFoldDB" id="L9XD14"/>
<protein>
    <submittedName>
        <fullName evidence="1">Uncharacterized protein</fullName>
    </submittedName>
</protein>
<name>L9XD14_9EURY</name>
<comment type="caution">
    <text evidence="1">The sequence shown here is derived from an EMBL/GenBank/DDBJ whole genome shotgun (WGS) entry which is preliminary data.</text>
</comment>
<keyword evidence="2" id="KW-1185">Reference proteome</keyword>
<accession>L9XD14</accession>
<evidence type="ECO:0000313" key="1">
    <source>
        <dbReference type="EMBL" id="ELY59346.1"/>
    </source>
</evidence>